<dbReference type="Proteomes" id="UP001203342">
    <property type="component" value="Unassembled WGS sequence"/>
</dbReference>
<gene>
    <name evidence="1" type="ORF">NAT47_08120</name>
</gene>
<accession>A0ABT0THK9</accession>
<reference evidence="1 2" key="1">
    <citation type="submission" date="2022-05" db="EMBL/GenBank/DDBJ databases">
        <title>Flavobacterium sp., isolated from activated sludge.</title>
        <authorList>
            <person name="Ran Q."/>
        </authorList>
    </citation>
    <scope>NUCLEOTIDE SEQUENCE [LARGE SCALE GENOMIC DNA]</scope>
    <source>
        <strain evidence="1 2">HXWNR69</strain>
    </source>
</reference>
<proteinExistence type="predicted"/>
<organism evidence="1 2">
    <name type="scientific">Flavobacterium fragile</name>
    <dbReference type="NCBI Taxonomy" id="2949085"/>
    <lineage>
        <taxon>Bacteria</taxon>
        <taxon>Pseudomonadati</taxon>
        <taxon>Bacteroidota</taxon>
        <taxon>Flavobacteriia</taxon>
        <taxon>Flavobacteriales</taxon>
        <taxon>Flavobacteriaceae</taxon>
        <taxon>Flavobacterium</taxon>
    </lineage>
</organism>
<comment type="caution">
    <text evidence="1">The sequence shown here is derived from an EMBL/GenBank/DDBJ whole genome shotgun (WGS) entry which is preliminary data.</text>
</comment>
<keyword evidence="2" id="KW-1185">Reference proteome</keyword>
<protein>
    <recommendedName>
        <fullName evidence="3">DUF5723 domain-containing protein</fullName>
    </recommendedName>
</protein>
<sequence length="477" mass="53528">MRILLITALLLGTTFVLAQEKYRIQYDYKTDNFEYFKLNKAYEVIDTLSHPRFKRNSLIEIKMLNINPFAVNIKTDIQEEEIHATGSGGYNFGNLLGGITSMTNGDLKLNITKLPENLDTPSYVNKDIFGETSSRSSLVENKFSHLNTISSNVDALKRTFLANLTNPNLDKETILNNIKKVAALQTDSRLADPNDNFHVYLASLKKIIKEDANFIVFNVNEMKGELSKKSDNQKESISLGELRAQNSTYSYLESILSQLDESSNWTAENLNKIEALYTSLESASFEQTYDYEIAADKVNLELKFEQSEFANELDDDDAVTTLKTRHVKIFSKGGFKINTSVALTLNNFQSKSFDYFIDENGIIGAEKNNYFIPNLSTLINFYPVISENFNLGGSFGLSIPIAEGINGVNYLFGPSLILGNKSRLALSAGVAFGPVKKLTNGLQVGDYTNLNDVDSFTKNVYDFGYYFGISFNIFNLK</sequence>
<name>A0ABT0THK9_9FLAO</name>
<evidence type="ECO:0000313" key="1">
    <source>
        <dbReference type="EMBL" id="MCL9770382.1"/>
    </source>
</evidence>
<dbReference type="RefSeq" id="WP_250581900.1">
    <property type="nucleotide sequence ID" value="NZ_JAMLJN010000005.1"/>
</dbReference>
<evidence type="ECO:0000313" key="2">
    <source>
        <dbReference type="Proteomes" id="UP001203342"/>
    </source>
</evidence>
<dbReference type="EMBL" id="JAMLJN010000005">
    <property type="protein sequence ID" value="MCL9770382.1"/>
    <property type="molecule type" value="Genomic_DNA"/>
</dbReference>
<evidence type="ECO:0008006" key="3">
    <source>
        <dbReference type="Google" id="ProtNLM"/>
    </source>
</evidence>